<protein>
    <submittedName>
        <fullName evidence="2">Uncharacterized protein</fullName>
    </submittedName>
</protein>
<sequence>MEQAEWPMALRRLSLAYWKSAKWQAVLANKEAKHVFAERQLGKDFDGNVLSNKPEHAVGAGNNKLEQAVGANKGVKLSKAAVQAFCHSLSNSSLVNVFCSVDKTLLFGSASVGPGVIDAALRPPRKATPPAWCCSASALQRHTATQHSQEVGRSRCIRGSKRQKQREAMSKLVNQERIQALSKLA</sequence>
<feature type="region of interest" description="Disordered" evidence="1">
    <location>
        <begin position="144"/>
        <end position="170"/>
    </location>
</feature>
<evidence type="ECO:0000256" key="1">
    <source>
        <dbReference type="SAM" id="MobiDB-lite"/>
    </source>
</evidence>
<dbReference type="GeneID" id="37268666"/>
<dbReference type="AlphaFoldDB" id="A0A316ZK95"/>
<keyword evidence="3" id="KW-1185">Reference proteome</keyword>
<gene>
    <name evidence="2" type="ORF">FA09DRAFT_324199</name>
</gene>
<dbReference type="RefSeq" id="XP_025601711.1">
    <property type="nucleotide sequence ID" value="XM_025741122.1"/>
</dbReference>
<dbReference type="EMBL" id="KZ819283">
    <property type="protein sequence ID" value="PWO01433.1"/>
    <property type="molecule type" value="Genomic_DNA"/>
</dbReference>
<accession>A0A316ZK95</accession>
<reference evidence="2 3" key="1">
    <citation type="journal article" date="2018" name="Mol. Biol. Evol.">
        <title>Broad Genomic Sampling Reveals a Smut Pathogenic Ancestry of the Fungal Clade Ustilaginomycotina.</title>
        <authorList>
            <person name="Kijpornyongpan T."/>
            <person name="Mondo S.J."/>
            <person name="Barry K."/>
            <person name="Sandor L."/>
            <person name="Lee J."/>
            <person name="Lipzen A."/>
            <person name="Pangilinan J."/>
            <person name="LaButti K."/>
            <person name="Hainaut M."/>
            <person name="Henrissat B."/>
            <person name="Grigoriev I.V."/>
            <person name="Spatafora J.W."/>
            <person name="Aime M.C."/>
        </authorList>
    </citation>
    <scope>NUCLEOTIDE SEQUENCE [LARGE SCALE GENOMIC DNA]</scope>
    <source>
        <strain evidence="2 3">MCA 4186</strain>
    </source>
</reference>
<evidence type="ECO:0000313" key="2">
    <source>
        <dbReference type="EMBL" id="PWO01433.1"/>
    </source>
</evidence>
<name>A0A316ZK95_9BASI</name>
<evidence type="ECO:0000313" key="3">
    <source>
        <dbReference type="Proteomes" id="UP000245946"/>
    </source>
</evidence>
<dbReference type="Proteomes" id="UP000245946">
    <property type="component" value="Unassembled WGS sequence"/>
</dbReference>
<proteinExistence type="predicted"/>
<organism evidence="2 3">
    <name type="scientific">Tilletiopsis washingtonensis</name>
    <dbReference type="NCBI Taxonomy" id="58919"/>
    <lineage>
        <taxon>Eukaryota</taxon>
        <taxon>Fungi</taxon>
        <taxon>Dikarya</taxon>
        <taxon>Basidiomycota</taxon>
        <taxon>Ustilaginomycotina</taxon>
        <taxon>Exobasidiomycetes</taxon>
        <taxon>Entylomatales</taxon>
        <taxon>Entylomatales incertae sedis</taxon>
        <taxon>Tilletiopsis</taxon>
    </lineage>
</organism>
<feature type="compositionally biased region" description="Basic residues" evidence="1">
    <location>
        <begin position="155"/>
        <end position="164"/>
    </location>
</feature>